<gene>
    <name evidence="1" type="ORF">SDC9_174141</name>
</gene>
<sequence>MVLLLKTINFMIYYISVQAQKKPIKLIGFLYLMVSNLTRFLGARSIHSAPKESMGFIEGRYFIAKGI</sequence>
<proteinExistence type="predicted"/>
<organism evidence="1">
    <name type="scientific">bioreactor metagenome</name>
    <dbReference type="NCBI Taxonomy" id="1076179"/>
    <lineage>
        <taxon>unclassified sequences</taxon>
        <taxon>metagenomes</taxon>
        <taxon>ecological metagenomes</taxon>
    </lineage>
</organism>
<comment type="caution">
    <text evidence="1">The sequence shown here is derived from an EMBL/GenBank/DDBJ whole genome shotgun (WGS) entry which is preliminary data.</text>
</comment>
<reference evidence="1" key="1">
    <citation type="submission" date="2019-08" db="EMBL/GenBank/DDBJ databases">
        <authorList>
            <person name="Kucharzyk K."/>
            <person name="Murdoch R.W."/>
            <person name="Higgins S."/>
            <person name="Loffler F."/>
        </authorList>
    </citation>
    <scope>NUCLEOTIDE SEQUENCE</scope>
</reference>
<dbReference type="AlphaFoldDB" id="A0A645GKH8"/>
<evidence type="ECO:0000313" key="1">
    <source>
        <dbReference type="EMBL" id="MPN26716.1"/>
    </source>
</evidence>
<name>A0A645GKH8_9ZZZZ</name>
<dbReference type="EMBL" id="VSSQ01076330">
    <property type="protein sequence ID" value="MPN26716.1"/>
    <property type="molecule type" value="Genomic_DNA"/>
</dbReference>
<accession>A0A645GKH8</accession>
<protein>
    <submittedName>
        <fullName evidence="1">Uncharacterized protein</fullName>
    </submittedName>
</protein>